<accession>A0ABS4UWN8</accession>
<gene>
    <name evidence="1" type="ORF">JOF29_007169</name>
</gene>
<proteinExistence type="predicted"/>
<keyword evidence="2" id="KW-1185">Reference proteome</keyword>
<protein>
    <submittedName>
        <fullName evidence="1">Uncharacterized protein</fullName>
    </submittedName>
</protein>
<sequence length="36" mass="4121">MISPATCAPARAGAVYSDKHDNSYNWNNYLWQRTFA</sequence>
<reference evidence="1 2" key="1">
    <citation type="submission" date="2021-03" db="EMBL/GenBank/DDBJ databases">
        <title>Sequencing the genomes of 1000 actinobacteria strains.</title>
        <authorList>
            <person name="Klenk H.-P."/>
        </authorList>
    </citation>
    <scope>NUCLEOTIDE SEQUENCE [LARGE SCALE GENOMIC DNA]</scope>
    <source>
        <strain evidence="1 2">DSM 18824</strain>
    </source>
</reference>
<comment type="caution">
    <text evidence="1">The sequence shown here is derived from an EMBL/GenBank/DDBJ whole genome shotgun (WGS) entry which is preliminary data.</text>
</comment>
<evidence type="ECO:0000313" key="1">
    <source>
        <dbReference type="EMBL" id="MBP2356059.1"/>
    </source>
</evidence>
<organism evidence="1 2">
    <name type="scientific">Kribbella aluminosa</name>
    <dbReference type="NCBI Taxonomy" id="416017"/>
    <lineage>
        <taxon>Bacteria</taxon>
        <taxon>Bacillati</taxon>
        <taxon>Actinomycetota</taxon>
        <taxon>Actinomycetes</taxon>
        <taxon>Propionibacteriales</taxon>
        <taxon>Kribbellaceae</taxon>
        <taxon>Kribbella</taxon>
    </lineage>
</organism>
<evidence type="ECO:0000313" key="2">
    <source>
        <dbReference type="Proteomes" id="UP000755585"/>
    </source>
</evidence>
<name>A0ABS4UWN8_9ACTN</name>
<dbReference type="EMBL" id="JAGINT010000002">
    <property type="protein sequence ID" value="MBP2356059.1"/>
    <property type="molecule type" value="Genomic_DNA"/>
</dbReference>
<dbReference type="Proteomes" id="UP000755585">
    <property type="component" value="Unassembled WGS sequence"/>
</dbReference>